<dbReference type="Proteomes" id="UP000188246">
    <property type="component" value="Chromosome"/>
</dbReference>
<keyword evidence="5 6" id="KW-0804">Transcription</keyword>
<keyword evidence="4 6" id="KW-0805">Transcription regulation</keyword>
<dbReference type="GO" id="GO:0003723">
    <property type="term" value="F:RNA binding"/>
    <property type="evidence" value="ECO:0007669"/>
    <property type="project" value="UniProtKB-UniRule"/>
</dbReference>
<reference evidence="7 8" key="1">
    <citation type="journal article" date="2010" name="Int. J. Syst. Evol. Microbiol.">
        <title>Vagococcus penaei sp. nov., isolated from spoilage microbiota of cooked shrimp (Penaeus vannamei).</title>
        <authorList>
            <person name="Jaffres E."/>
            <person name="Prevost H."/>
            <person name="Rossero A."/>
            <person name="Joffraud J.J."/>
            <person name="Dousset X."/>
        </authorList>
    </citation>
    <scope>NUCLEOTIDE SEQUENCE [LARGE SCALE GENOMIC DNA]</scope>
    <source>
        <strain evidence="7 8">CD276</strain>
    </source>
</reference>
<name>A0A1Q2D7T5_9ENTE</name>
<evidence type="ECO:0000256" key="4">
    <source>
        <dbReference type="ARBA" id="ARBA00023015"/>
    </source>
</evidence>
<dbReference type="Gene3D" id="1.10.940.10">
    <property type="entry name" value="NusB-like"/>
    <property type="match status" value="1"/>
</dbReference>
<dbReference type="NCBIfam" id="NF001223">
    <property type="entry name" value="PRK00202.1-1"/>
    <property type="match status" value="1"/>
</dbReference>
<evidence type="ECO:0000256" key="2">
    <source>
        <dbReference type="ARBA" id="ARBA00022814"/>
    </source>
</evidence>
<dbReference type="HAMAP" id="MF_00073">
    <property type="entry name" value="NusB"/>
    <property type="match status" value="1"/>
</dbReference>
<sequence>MKLDFTRHQLRQLAFQSIFIQLFDEELTAELAIERALELYPRQMTDEQDVPAYLTQVVLGVSEQEEIIDATITKHLKKWKINRIARTDLSILRLAVYEMLYLDELPAKVSLNEALELTKEFSDDESRRFVNGVLSAVMLEAEEK</sequence>
<comment type="similarity">
    <text evidence="1 6">Belongs to the NusB family.</text>
</comment>
<evidence type="ECO:0000256" key="1">
    <source>
        <dbReference type="ARBA" id="ARBA00005952"/>
    </source>
</evidence>
<dbReference type="InterPro" id="IPR035926">
    <property type="entry name" value="NusB-like_sf"/>
</dbReference>
<dbReference type="NCBIfam" id="TIGR01951">
    <property type="entry name" value="nusB"/>
    <property type="match status" value="1"/>
</dbReference>
<dbReference type="STRING" id="633807.BW732_09325"/>
<dbReference type="SUPFAM" id="SSF48013">
    <property type="entry name" value="NusB-like"/>
    <property type="match status" value="1"/>
</dbReference>
<dbReference type="KEGG" id="vpi:BW732_09325"/>
<evidence type="ECO:0000256" key="6">
    <source>
        <dbReference type="HAMAP-Rule" id="MF_00073"/>
    </source>
</evidence>
<keyword evidence="8" id="KW-1185">Reference proteome</keyword>
<evidence type="ECO:0000256" key="5">
    <source>
        <dbReference type="ARBA" id="ARBA00023163"/>
    </source>
</evidence>
<accession>A0A1Q2D7T5</accession>
<gene>
    <name evidence="6" type="primary">nusB</name>
    <name evidence="7" type="ORF">BW732_09325</name>
</gene>
<dbReference type="PANTHER" id="PTHR11078">
    <property type="entry name" value="N UTILIZATION SUBSTANCE PROTEIN B-RELATED"/>
    <property type="match status" value="1"/>
</dbReference>
<dbReference type="EMBL" id="CP019609">
    <property type="protein sequence ID" value="AQP54407.1"/>
    <property type="molecule type" value="Genomic_DNA"/>
</dbReference>
<organism evidence="7 8">
    <name type="scientific">Vagococcus penaei</name>
    <dbReference type="NCBI Taxonomy" id="633807"/>
    <lineage>
        <taxon>Bacteria</taxon>
        <taxon>Bacillati</taxon>
        <taxon>Bacillota</taxon>
        <taxon>Bacilli</taxon>
        <taxon>Lactobacillales</taxon>
        <taxon>Enterococcaceae</taxon>
        <taxon>Vagococcus</taxon>
    </lineage>
</organism>
<keyword evidence="2 6" id="KW-0889">Transcription antitermination</keyword>
<dbReference type="PANTHER" id="PTHR11078:SF3">
    <property type="entry name" value="ANTITERMINATION NUSB DOMAIN-CONTAINING PROTEIN"/>
    <property type="match status" value="1"/>
</dbReference>
<evidence type="ECO:0000313" key="8">
    <source>
        <dbReference type="Proteomes" id="UP000188246"/>
    </source>
</evidence>
<dbReference type="GO" id="GO:0006353">
    <property type="term" value="P:DNA-templated transcription termination"/>
    <property type="evidence" value="ECO:0007669"/>
    <property type="project" value="UniProtKB-UniRule"/>
</dbReference>
<keyword evidence="3 6" id="KW-0694">RNA-binding</keyword>
<dbReference type="AlphaFoldDB" id="A0A1Q2D7T5"/>
<protein>
    <recommendedName>
        <fullName evidence="6">Transcription antitermination protein NusB</fullName>
    </recommendedName>
    <alternativeName>
        <fullName evidence="6">Antitermination factor NusB</fullName>
    </alternativeName>
</protein>
<dbReference type="InterPro" id="IPR011605">
    <property type="entry name" value="NusB_fam"/>
</dbReference>
<dbReference type="InterPro" id="IPR006027">
    <property type="entry name" value="NusB_RsmB_TIM44"/>
</dbReference>
<comment type="function">
    <text evidence="6">Involved in transcription antitermination. Required for transcription of ribosomal RNA (rRNA) genes. Binds specifically to the boxA antiterminator sequence of the ribosomal RNA (rrn) operons.</text>
</comment>
<dbReference type="OrthoDB" id="9811381at2"/>
<dbReference type="Pfam" id="PF01029">
    <property type="entry name" value="NusB"/>
    <property type="match status" value="1"/>
</dbReference>
<dbReference type="RefSeq" id="WP_077276485.1">
    <property type="nucleotide sequence ID" value="NZ_CP019609.1"/>
</dbReference>
<evidence type="ECO:0000256" key="3">
    <source>
        <dbReference type="ARBA" id="ARBA00022884"/>
    </source>
</evidence>
<dbReference type="GO" id="GO:0005829">
    <property type="term" value="C:cytosol"/>
    <property type="evidence" value="ECO:0007669"/>
    <property type="project" value="TreeGrafter"/>
</dbReference>
<evidence type="ECO:0000313" key="7">
    <source>
        <dbReference type="EMBL" id="AQP54407.1"/>
    </source>
</evidence>
<dbReference type="GO" id="GO:0031564">
    <property type="term" value="P:transcription antitermination"/>
    <property type="evidence" value="ECO:0007669"/>
    <property type="project" value="UniProtKB-KW"/>
</dbReference>
<proteinExistence type="inferred from homology"/>